<gene>
    <name evidence="1" type="ORF">SAMN05216276_108145</name>
</gene>
<dbReference type="RefSeq" id="WP_143653595.1">
    <property type="nucleotide sequence ID" value="NZ_FZOD01000081.1"/>
</dbReference>
<organism evidence="1 2">
    <name type="scientific">Streptosporangium subroseum</name>
    <dbReference type="NCBI Taxonomy" id="106412"/>
    <lineage>
        <taxon>Bacteria</taxon>
        <taxon>Bacillati</taxon>
        <taxon>Actinomycetota</taxon>
        <taxon>Actinomycetes</taxon>
        <taxon>Streptosporangiales</taxon>
        <taxon>Streptosporangiaceae</taxon>
        <taxon>Streptosporangium</taxon>
    </lineage>
</organism>
<sequence>SRNNLAGAYRTAGDLERAIPLLERTLADRERMLGTDHPLTKVIRANLSALQ</sequence>
<proteinExistence type="predicted"/>
<dbReference type="InterPro" id="IPR011990">
    <property type="entry name" value="TPR-like_helical_dom_sf"/>
</dbReference>
<name>A0A239P1X4_9ACTN</name>
<dbReference type="Pfam" id="PF13374">
    <property type="entry name" value="TPR_10"/>
    <property type="match status" value="1"/>
</dbReference>
<dbReference type="OrthoDB" id="580767at2"/>
<evidence type="ECO:0000313" key="1">
    <source>
        <dbReference type="EMBL" id="SNT61086.1"/>
    </source>
</evidence>
<accession>A0A239P1X4</accession>
<dbReference type="SUPFAM" id="SSF48452">
    <property type="entry name" value="TPR-like"/>
    <property type="match status" value="1"/>
</dbReference>
<reference evidence="1 2" key="1">
    <citation type="submission" date="2017-06" db="EMBL/GenBank/DDBJ databases">
        <authorList>
            <person name="Kim H.J."/>
            <person name="Triplett B.A."/>
        </authorList>
    </citation>
    <scope>NUCLEOTIDE SEQUENCE [LARGE SCALE GENOMIC DNA]</scope>
    <source>
        <strain evidence="1 2">CGMCC 4.2132</strain>
    </source>
</reference>
<dbReference type="Gene3D" id="1.25.40.10">
    <property type="entry name" value="Tetratricopeptide repeat domain"/>
    <property type="match status" value="1"/>
</dbReference>
<dbReference type="Proteomes" id="UP000198282">
    <property type="component" value="Unassembled WGS sequence"/>
</dbReference>
<feature type="non-terminal residue" evidence="1">
    <location>
        <position position="1"/>
    </location>
</feature>
<dbReference type="AlphaFoldDB" id="A0A239P1X4"/>
<evidence type="ECO:0000313" key="2">
    <source>
        <dbReference type="Proteomes" id="UP000198282"/>
    </source>
</evidence>
<dbReference type="EMBL" id="FZOD01000081">
    <property type="protein sequence ID" value="SNT61086.1"/>
    <property type="molecule type" value="Genomic_DNA"/>
</dbReference>
<keyword evidence="2" id="KW-1185">Reference proteome</keyword>
<protein>
    <submittedName>
        <fullName evidence="1">Tetratricopeptide repeat-containing protein</fullName>
    </submittedName>
</protein>